<dbReference type="PANTHER" id="PTHR22958">
    <property type="entry name" value="GLYCEROPHOSPHORYL DIESTER PHOSPHODIESTERASE"/>
    <property type="match status" value="1"/>
</dbReference>
<dbReference type="GO" id="GO:0047389">
    <property type="term" value="F:glycerophosphocholine phosphodiesterase activity"/>
    <property type="evidence" value="ECO:0007669"/>
    <property type="project" value="TreeGrafter"/>
</dbReference>
<name>A0A0B2UR35_TOXCA</name>
<evidence type="ECO:0000256" key="1">
    <source>
        <dbReference type="ARBA" id="ARBA00022801"/>
    </source>
</evidence>
<dbReference type="InterPro" id="IPR030395">
    <property type="entry name" value="GP_PDE_dom"/>
</dbReference>
<accession>A0A0B2UR35</accession>
<evidence type="ECO:0000313" key="4">
    <source>
        <dbReference type="Proteomes" id="UP000031036"/>
    </source>
</evidence>
<dbReference type="InterPro" id="IPR051578">
    <property type="entry name" value="GDPD"/>
</dbReference>
<protein>
    <submittedName>
        <fullName evidence="3">Putative glycerophosphocholine phosphodiesterase GPCPD1-like protein T05H10.7</fullName>
    </submittedName>
</protein>
<dbReference type="AlphaFoldDB" id="A0A0B2UR35"/>
<organism evidence="3 4">
    <name type="scientific">Toxocara canis</name>
    <name type="common">Canine roundworm</name>
    <dbReference type="NCBI Taxonomy" id="6265"/>
    <lineage>
        <taxon>Eukaryota</taxon>
        <taxon>Metazoa</taxon>
        <taxon>Ecdysozoa</taxon>
        <taxon>Nematoda</taxon>
        <taxon>Chromadorea</taxon>
        <taxon>Rhabditida</taxon>
        <taxon>Spirurina</taxon>
        <taxon>Ascaridomorpha</taxon>
        <taxon>Ascaridoidea</taxon>
        <taxon>Toxocaridae</taxon>
        <taxon>Toxocara</taxon>
    </lineage>
</organism>
<dbReference type="GO" id="GO:0046475">
    <property type="term" value="P:glycerophospholipid catabolic process"/>
    <property type="evidence" value="ECO:0007669"/>
    <property type="project" value="TreeGrafter"/>
</dbReference>
<dbReference type="InterPro" id="IPR017946">
    <property type="entry name" value="PLC-like_Pdiesterase_TIM-brl"/>
</dbReference>
<dbReference type="STRING" id="6265.A0A0B2UR35"/>
<evidence type="ECO:0000313" key="3">
    <source>
        <dbReference type="EMBL" id="KHN71694.1"/>
    </source>
</evidence>
<dbReference type="Proteomes" id="UP000031036">
    <property type="component" value="Unassembled WGS sequence"/>
</dbReference>
<feature type="non-terminal residue" evidence="3">
    <location>
        <position position="1"/>
    </location>
</feature>
<dbReference type="SUPFAM" id="SSF51695">
    <property type="entry name" value="PLC-like phosphodiesterases"/>
    <property type="match status" value="1"/>
</dbReference>
<dbReference type="OrthoDB" id="1058301at2759"/>
<keyword evidence="4" id="KW-1185">Reference proteome</keyword>
<reference evidence="3 4" key="1">
    <citation type="submission" date="2014-11" db="EMBL/GenBank/DDBJ databases">
        <title>Genetic blueprint of the zoonotic pathogen Toxocara canis.</title>
        <authorList>
            <person name="Zhu X.-Q."/>
            <person name="Korhonen P.K."/>
            <person name="Cai H."/>
            <person name="Young N.D."/>
            <person name="Nejsum P."/>
            <person name="von Samson-Himmelstjerna G."/>
            <person name="Boag P.R."/>
            <person name="Tan P."/>
            <person name="Li Q."/>
            <person name="Min J."/>
            <person name="Yang Y."/>
            <person name="Wang X."/>
            <person name="Fang X."/>
            <person name="Hall R.S."/>
            <person name="Hofmann A."/>
            <person name="Sternberg P.W."/>
            <person name="Jex A.R."/>
            <person name="Gasser R.B."/>
        </authorList>
    </citation>
    <scope>NUCLEOTIDE SEQUENCE [LARGE SCALE GENOMIC DNA]</scope>
    <source>
        <strain evidence="3">PN_DK_2014</strain>
    </source>
</reference>
<sequence>ANDGTKKEGVIKVTANADEAAERMPFPTLVDALKQVDPSVGFNVEVKYPMMQKNGMHECENYFEHNSYIDVILSDVLTYAGDRRIVFSSFDPDVCAM</sequence>
<feature type="domain" description="GP-PDE" evidence="2">
    <location>
        <begin position="1"/>
        <end position="97"/>
    </location>
</feature>
<dbReference type="Gene3D" id="3.20.20.190">
    <property type="entry name" value="Phosphatidylinositol (PI) phosphodiesterase"/>
    <property type="match status" value="1"/>
</dbReference>
<proteinExistence type="predicted"/>
<evidence type="ECO:0000259" key="2">
    <source>
        <dbReference type="PROSITE" id="PS51704"/>
    </source>
</evidence>
<gene>
    <name evidence="3" type="primary">T05H10.7</name>
    <name evidence="3" type="ORF">Tcan_02104</name>
</gene>
<keyword evidence="1" id="KW-0378">Hydrolase</keyword>
<comment type="caution">
    <text evidence="3">The sequence shown here is derived from an EMBL/GenBank/DDBJ whole genome shotgun (WGS) entry which is preliminary data.</text>
</comment>
<dbReference type="PROSITE" id="PS51704">
    <property type="entry name" value="GP_PDE"/>
    <property type="match status" value="1"/>
</dbReference>
<dbReference type="Pfam" id="PF03009">
    <property type="entry name" value="GDPD"/>
    <property type="match status" value="1"/>
</dbReference>
<dbReference type="PANTHER" id="PTHR22958:SF1">
    <property type="entry name" value="GLYCEROPHOSPHOCHOLINE PHOSPHODIESTERASE GPCPD1"/>
    <property type="match status" value="1"/>
</dbReference>
<dbReference type="EMBL" id="JPKZ01021075">
    <property type="protein sequence ID" value="KHN71694.1"/>
    <property type="molecule type" value="Genomic_DNA"/>
</dbReference>